<proteinExistence type="predicted"/>
<reference evidence="2 3" key="1">
    <citation type="submission" date="2019-02" db="EMBL/GenBank/DDBJ databases">
        <title>The Batch Genome Submission of Acinetobacter spp. strains.</title>
        <authorList>
            <person name="Qin J."/>
            <person name="Hu Y."/>
            <person name="Ye H."/>
            <person name="Wei L."/>
            <person name="Feng Y."/>
            <person name="Zong Z."/>
        </authorList>
    </citation>
    <scope>NUCLEOTIDE SEQUENCE [LARGE SCALE GENOMIC DNA]</scope>
    <source>
        <strain evidence="2 3">WCHABo060081</strain>
    </source>
</reference>
<comment type="caution">
    <text evidence="2">The sequence shown here is derived from an EMBL/GenBank/DDBJ whole genome shotgun (WGS) entry which is preliminary data.</text>
</comment>
<dbReference type="AlphaFoldDB" id="A0A4V2DPY3"/>
<dbReference type="InterPro" id="IPR011990">
    <property type="entry name" value="TPR-like_helical_dom_sf"/>
</dbReference>
<dbReference type="STRING" id="202951.GCA_001485025_02099"/>
<dbReference type="EMBL" id="SGSU01000004">
    <property type="protein sequence ID" value="RZG68454.1"/>
    <property type="molecule type" value="Genomic_DNA"/>
</dbReference>
<accession>A0A4V2DPY3</accession>
<feature type="transmembrane region" description="Helical" evidence="1">
    <location>
        <begin position="37"/>
        <end position="60"/>
    </location>
</feature>
<name>A0A4V2DPY3_9GAMM</name>
<evidence type="ECO:0000256" key="1">
    <source>
        <dbReference type="SAM" id="Phobius"/>
    </source>
</evidence>
<dbReference type="RefSeq" id="WP_130144453.1">
    <property type="nucleotide sequence ID" value="NZ_SGSU01000004.1"/>
</dbReference>
<protein>
    <recommendedName>
        <fullName evidence="4">Tetratricopeptide repeat protein</fullName>
    </recommendedName>
</protein>
<keyword evidence="1" id="KW-0472">Membrane</keyword>
<dbReference type="Proteomes" id="UP000293483">
    <property type="component" value="Unassembled WGS sequence"/>
</dbReference>
<organism evidence="2 3">
    <name type="scientific">Acinetobacter bouvetii</name>
    <dbReference type="NCBI Taxonomy" id="202951"/>
    <lineage>
        <taxon>Bacteria</taxon>
        <taxon>Pseudomonadati</taxon>
        <taxon>Pseudomonadota</taxon>
        <taxon>Gammaproteobacteria</taxon>
        <taxon>Moraxellales</taxon>
        <taxon>Moraxellaceae</taxon>
        <taxon>Acinetobacter</taxon>
    </lineage>
</organism>
<dbReference type="PIRSF" id="PIRSF030959">
    <property type="entry name" value="UCP030959"/>
    <property type="match status" value="1"/>
</dbReference>
<keyword evidence="1" id="KW-0812">Transmembrane</keyword>
<gene>
    <name evidence="2" type="ORF">EXE25_05230</name>
</gene>
<evidence type="ECO:0000313" key="3">
    <source>
        <dbReference type="Proteomes" id="UP000293483"/>
    </source>
</evidence>
<evidence type="ECO:0008006" key="4">
    <source>
        <dbReference type="Google" id="ProtNLM"/>
    </source>
</evidence>
<dbReference type="SUPFAM" id="SSF48452">
    <property type="entry name" value="TPR-like"/>
    <property type="match status" value="1"/>
</dbReference>
<dbReference type="Gene3D" id="1.25.40.10">
    <property type="entry name" value="Tetratricopeptide repeat domain"/>
    <property type="match status" value="1"/>
</dbReference>
<evidence type="ECO:0000313" key="2">
    <source>
        <dbReference type="EMBL" id="RZG68454.1"/>
    </source>
</evidence>
<sequence length="248" mass="28491">MGGLSWYFQYFSILGVGVHVLIALCFAIHAIRNGQPFFWLWILFVFPFFGSIVYLMAVYLPQSRMPYQAHILSKKALHVLQPNRAINQAKTQYENIPSVENAVRYAEYLIQSGKASEAIAILRQKHTSLVENDPAFLEQWATAYLQDQQAQQALAITDKIKSIDPNYNIEQIALIRALANHQLNQQESARQNFIIATKSQDIEKLSEYALWAIQTNHGELAQQIRADLQKKWTIGTVYSRQLHKPIFK</sequence>
<feature type="transmembrane region" description="Helical" evidence="1">
    <location>
        <begin position="7"/>
        <end position="31"/>
    </location>
</feature>
<keyword evidence="1" id="KW-1133">Transmembrane helix</keyword>
<dbReference type="InterPro" id="IPR014562">
    <property type="entry name" value="UCP030959_TPR_rpt-cont"/>
</dbReference>